<protein>
    <submittedName>
        <fullName evidence="2">Uncharacterized protein</fullName>
    </submittedName>
</protein>
<evidence type="ECO:0000256" key="1">
    <source>
        <dbReference type="SAM" id="Phobius"/>
    </source>
</evidence>
<organism evidence="2 3">
    <name type="scientific">Trypanosoma rangeli SC58</name>
    <dbReference type="NCBI Taxonomy" id="429131"/>
    <lineage>
        <taxon>Eukaryota</taxon>
        <taxon>Discoba</taxon>
        <taxon>Euglenozoa</taxon>
        <taxon>Kinetoplastea</taxon>
        <taxon>Metakinetoplastina</taxon>
        <taxon>Trypanosomatida</taxon>
        <taxon>Trypanosomatidae</taxon>
        <taxon>Trypanosoma</taxon>
        <taxon>Herpetosoma</taxon>
    </lineage>
</organism>
<dbReference type="EMBL" id="AUPL01008022">
    <property type="protein sequence ID" value="ESL04910.1"/>
    <property type="molecule type" value="Genomic_DNA"/>
</dbReference>
<name>A0A061ISM6_TRYRA</name>
<evidence type="ECO:0000313" key="3">
    <source>
        <dbReference type="Proteomes" id="UP000031737"/>
    </source>
</evidence>
<comment type="caution">
    <text evidence="2">The sequence shown here is derived from an EMBL/GenBank/DDBJ whole genome shotgun (WGS) entry which is preliminary data.</text>
</comment>
<dbReference type="VEuPathDB" id="TriTrypDB:TRSC58_07534"/>
<sequence length="87" mass="10639">MRCCYCFFLYFWRKLFSFIVVCVVIVLCCDTVIFIRYQMFFLLWFGFRTQLVYFCRKPARAGDCRGNVHFSIVLSRQARFFFFALFV</sequence>
<gene>
    <name evidence="2" type="ORF">TRSC58_07534</name>
</gene>
<dbReference type="Proteomes" id="UP000031737">
    <property type="component" value="Unassembled WGS sequence"/>
</dbReference>
<dbReference type="AlphaFoldDB" id="A0A061ISM6"/>
<accession>A0A061ISM6</accession>
<keyword evidence="1" id="KW-0472">Membrane</keyword>
<keyword evidence="1" id="KW-1133">Transmembrane helix</keyword>
<feature type="transmembrane region" description="Helical" evidence="1">
    <location>
        <begin position="15"/>
        <end position="35"/>
    </location>
</feature>
<proteinExistence type="predicted"/>
<keyword evidence="1" id="KW-0812">Transmembrane</keyword>
<reference evidence="2 3" key="1">
    <citation type="submission" date="2013-07" db="EMBL/GenBank/DDBJ databases">
        <authorList>
            <person name="Stoco P.H."/>
            <person name="Wagner G."/>
            <person name="Gerber A."/>
            <person name="Zaha A."/>
            <person name="Thompson C."/>
            <person name="Bartholomeu D.C."/>
            <person name="Luckemeyer D.D."/>
            <person name="Bahia D."/>
            <person name="Loreto E."/>
            <person name="Prestes E.B."/>
            <person name="Lima F.M."/>
            <person name="Rodrigues-Luiz G."/>
            <person name="Vallejo G.A."/>
            <person name="Filho J.F."/>
            <person name="Monteiro K.M."/>
            <person name="Tyler K.M."/>
            <person name="de Almeida L.G."/>
            <person name="Ortiz M.F."/>
            <person name="Siervo M.A."/>
            <person name="de Moraes M.H."/>
            <person name="Cunha O.L."/>
            <person name="Mendonca-Neto R."/>
            <person name="Silva R."/>
            <person name="Teixeira S.M."/>
            <person name="Murta S.M."/>
            <person name="Sincero T.C."/>
            <person name="Mendes T.A."/>
            <person name="Urmenyi T.P."/>
            <person name="Silva V.G."/>
            <person name="da Rocha W.D."/>
            <person name="Andersson B."/>
            <person name="Romanha A.J."/>
            <person name="Steindel M."/>
            <person name="de Vasconcelos A.T."/>
            <person name="Grisard E.C."/>
        </authorList>
    </citation>
    <scope>NUCLEOTIDE SEQUENCE [LARGE SCALE GENOMIC DNA]</scope>
    <source>
        <strain evidence="2 3">SC58</strain>
    </source>
</reference>
<keyword evidence="3" id="KW-1185">Reference proteome</keyword>
<evidence type="ECO:0000313" key="2">
    <source>
        <dbReference type="EMBL" id="ESL04910.1"/>
    </source>
</evidence>